<dbReference type="Pfam" id="PF00293">
    <property type="entry name" value="NUDIX"/>
    <property type="match status" value="1"/>
</dbReference>
<evidence type="ECO:0000313" key="2">
    <source>
        <dbReference type="EMBL" id="GAA2110407.1"/>
    </source>
</evidence>
<dbReference type="SUPFAM" id="SSF55811">
    <property type="entry name" value="Nudix"/>
    <property type="match status" value="1"/>
</dbReference>
<dbReference type="Gene3D" id="3.90.79.10">
    <property type="entry name" value="Nucleoside Triphosphate Pyrophosphohydrolase"/>
    <property type="match status" value="1"/>
</dbReference>
<dbReference type="InterPro" id="IPR015797">
    <property type="entry name" value="NUDIX_hydrolase-like_dom_sf"/>
</dbReference>
<dbReference type="InterPro" id="IPR000086">
    <property type="entry name" value="NUDIX_hydrolase_dom"/>
</dbReference>
<reference evidence="2 3" key="1">
    <citation type="journal article" date="2019" name="Int. J. Syst. Evol. Microbiol.">
        <title>The Global Catalogue of Microorganisms (GCM) 10K type strain sequencing project: providing services to taxonomists for standard genome sequencing and annotation.</title>
        <authorList>
            <consortium name="The Broad Institute Genomics Platform"/>
            <consortium name="The Broad Institute Genome Sequencing Center for Infectious Disease"/>
            <person name="Wu L."/>
            <person name="Ma J."/>
        </authorList>
    </citation>
    <scope>NUCLEOTIDE SEQUENCE [LARGE SCALE GENOMIC DNA]</scope>
    <source>
        <strain evidence="2 3">JCM 13813</strain>
    </source>
</reference>
<dbReference type="PROSITE" id="PS51462">
    <property type="entry name" value="NUDIX"/>
    <property type="match status" value="1"/>
</dbReference>
<gene>
    <name evidence="2" type="ORF">GCM10009726_25900</name>
</gene>
<evidence type="ECO:0000259" key="1">
    <source>
        <dbReference type="PROSITE" id="PS51462"/>
    </source>
</evidence>
<keyword evidence="3" id="KW-1185">Reference proteome</keyword>
<name>A0ABN2XGD6_9ACTN</name>
<dbReference type="EMBL" id="BAAAMQ010000012">
    <property type="protein sequence ID" value="GAA2110407.1"/>
    <property type="molecule type" value="Genomic_DNA"/>
</dbReference>
<comment type="caution">
    <text evidence="2">The sequence shown here is derived from an EMBL/GenBank/DDBJ whole genome shotgun (WGS) entry which is preliminary data.</text>
</comment>
<feature type="domain" description="Nudix hydrolase" evidence="1">
    <location>
        <begin position="18"/>
        <end position="129"/>
    </location>
</feature>
<sequence length="129" mass="14185">MDYAGAKIAYSSGVAPDDLVARLHVIAVTEQLEVVVCQSAEGWRFLPGGTREPGESLRELARRELLEEAGAVLEGPVIQFSAHRVASEREHPYRPHLPHPLAYWAYAVGPVRVACPPVNPPTARPWPRC</sequence>
<evidence type="ECO:0000313" key="3">
    <source>
        <dbReference type="Proteomes" id="UP001501161"/>
    </source>
</evidence>
<dbReference type="Proteomes" id="UP001501161">
    <property type="component" value="Unassembled WGS sequence"/>
</dbReference>
<accession>A0ABN2XGD6</accession>
<organism evidence="2 3">
    <name type="scientific">Nocardioides furvisabuli</name>
    <dbReference type="NCBI Taxonomy" id="375542"/>
    <lineage>
        <taxon>Bacteria</taxon>
        <taxon>Bacillati</taxon>
        <taxon>Actinomycetota</taxon>
        <taxon>Actinomycetes</taxon>
        <taxon>Propionibacteriales</taxon>
        <taxon>Nocardioidaceae</taxon>
        <taxon>Nocardioides</taxon>
    </lineage>
</organism>
<proteinExistence type="predicted"/>
<protein>
    <recommendedName>
        <fullName evidence="1">Nudix hydrolase domain-containing protein</fullName>
    </recommendedName>
</protein>